<comment type="caution">
    <text evidence="8">The sequence shown here is derived from an EMBL/GenBank/DDBJ whole genome shotgun (WGS) entry which is preliminary data.</text>
</comment>
<sequence>MNYSKYLFLIPAVLSFNILAQDADTSAEVEEITIVGSQIKGAKITGALPVSVITSDDIENLGIESGEELFQAIAENGSNNFNQTDFNGGYNANRGDVGALDLRNIGTGNTVTLLNGRRIINSPGYATEWVGGSYVPVTSANSNVIPVYGAERVEILRDGASAIYGADAVAGVINTVLKKDFEGTTVRLRTNWYDSFAANDNKASIQWGKDFANGTNVSVYFDHYDRGRIKATEDPKWANGDLRRFLPSPDEGGLGEFNDTTWRNQSTSSPWAQFYEGSNIFSIYRADDSNCTSNSSSNLYNIAGQDHMCLYDSSSIRADNRVNYGETMDKRGKLTRDNVMIFINKELASGTESYAEIGIYMSEDNRTLYPGTVLGSGSSTKNGGGTQPFVIPATNYWLNQLVRPNGDKFVDKEGDVLYASYFRFNTPRGYDSTRETFRLVKGWRGTRGDWDWDTGVVWSKATSEMDNYGRVNMNMLDAALALDTPDAYNPFCATVNCNEDAFMTTIFRNNSSSLYMWDLKFSNPNVFSMPAGDVAMLFGTEIRSEKMSDQRDPNINGEIPWSTVKGVTFPYVSNIANSSPSPNTSGSRLVTSAFMEMQIPLMENMDAQFAVRGENFGDIDESSVVGKFAVGYQPIEQIKLRASTSTSFRAPNLITVNEGLIARSNTQEDPLYTYSVGENYNNYSIQRVAQGNKDLKSEESTNASIGVILMPGEQFPLLDGLIITWDKWSIDVENTIGLFGERNHMLLDTLIRAQGGVNECVGNPLVVRGPFQGAEDSDGNPLTWSPDLCEAGQVIRVMDTYVNLDDRNLAGTDISVVYSRDTDVGDFGAKFTMVSYDEFLQEPGTKSQMLIDAVQPGGELEGLIAPAGYGDLIGTFGNRAYPEDKFTGSLSWRNGSWSAYLTGTMVGEFYETGVTDNAKTSDGNYACSGTADYSGDNCGDLWLVESMLTLNFSLSYKFKNGLRIKGQVRNLEDTRAPLADEYTWGYVGDVHQDYGKSYALELYKKF</sequence>
<feature type="signal peptide" evidence="5">
    <location>
        <begin position="1"/>
        <end position="20"/>
    </location>
</feature>
<evidence type="ECO:0000313" key="9">
    <source>
        <dbReference type="Proteomes" id="UP000705230"/>
    </source>
</evidence>
<evidence type="ECO:0000256" key="1">
    <source>
        <dbReference type="ARBA" id="ARBA00004442"/>
    </source>
</evidence>
<keyword evidence="8" id="KW-0675">Receptor</keyword>
<dbReference type="Pfam" id="PF00593">
    <property type="entry name" value="TonB_dep_Rec_b-barrel"/>
    <property type="match status" value="1"/>
</dbReference>
<dbReference type="EMBL" id="JADHSG010000001">
    <property type="protein sequence ID" value="MBL6902606.1"/>
    <property type="molecule type" value="Genomic_DNA"/>
</dbReference>
<evidence type="ECO:0000313" key="8">
    <source>
        <dbReference type="EMBL" id="MBL6902606.1"/>
    </source>
</evidence>
<keyword evidence="5" id="KW-0732">Signal</keyword>
<proteinExistence type="inferred from homology"/>
<dbReference type="GO" id="GO:0009279">
    <property type="term" value="C:cell outer membrane"/>
    <property type="evidence" value="ECO:0007669"/>
    <property type="project" value="UniProtKB-SubCell"/>
</dbReference>
<dbReference type="AlphaFoldDB" id="A0A937JA93"/>
<dbReference type="Pfam" id="PF07715">
    <property type="entry name" value="Plug"/>
    <property type="match status" value="1"/>
</dbReference>
<organism evidence="8 9">
    <name type="scientific">SAR86 cluster bacterium</name>
    <dbReference type="NCBI Taxonomy" id="2030880"/>
    <lineage>
        <taxon>Bacteria</taxon>
        <taxon>Pseudomonadati</taxon>
        <taxon>Pseudomonadota</taxon>
        <taxon>Gammaproteobacteria</taxon>
        <taxon>SAR86 cluster</taxon>
    </lineage>
</organism>
<feature type="chain" id="PRO_5037842356" evidence="5">
    <location>
        <begin position="21"/>
        <end position="1006"/>
    </location>
</feature>
<dbReference type="SUPFAM" id="SSF56935">
    <property type="entry name" value="Porins"/>
    <property type="match status" value="1"/>
</dbReference>
<feature type="domain" description="TonB-dependent receptor plug" evidence="7">
    <location>
        <begin position="48"/>
        <end position="172"/>
    </location>
</feature>
<keyword evidence="3" id="KW-0998">Cell outer membrane</keyword>
<gene>
    <name evidence="8" type="ORF">ISR29_00185</name>
</gene>
<evidence type="ECO:0000259" key="6">
    <source>
        <dbReference type="Pfam" id="PF00593"/>
    </source>
</evidence>
<name>A0A937JA93_9GAMM</name>
<dbReference type="Gene3D" id="2.40.170.20">
    <property type="entry name" value="TonB-dependent receptor, beta-barrel domain"/>
    <property type="match status" value="1"/>
</dbReference>
<feature type="domain" description="TonB-dependent receptor-like beta-barrel" evidence="6">
    <location>
        <begin position="405"/>
        <end position="971"/>
    </location>
</feature>
<dbReference type="InterPro" id="IPR037066">
    <property type="entry name" value="Plug_dom_sf"/>
</dbReference>
<keyword evidence="4" id="KW-0798">TonB box</keyword>
<dbReference type="PANTHER" id="PTHR47234">
    <property type="match status" value="1"/>
</dbReference>
<comment type="similarity">
    <text evidence="4">Belongs to the TonB-dependent receptor family.</text>
</comment>
<evidence type="ECO:0000256" key="4">
    <source>
        <dbReference type="RuleBase" id="RU003357"/>
    </source>
</evidence>
<dbReference type="Gene3D" id="2.170.130.10">
    <property type="entry name" value="TonB-dependent receptor, plug domain"/>
    <property type="match status" value="1"/>
</dbReference>
<dbReference type="InterPro" id="IPR012910">
    <property type="entry name" value="Plug_dom"/>
</dbReference>
<reference evidence="8" key="1">
    <citation type="submission" date="2020-10" db="EMBL/GenBank/DDBJ databases">
        <title>Microbiome of the Black Sea water column analyzed by genome centric metagenomics.</title>
        <authorList>
            <person name="Cabello-Yeves P.J."/>
            <person name="Callieri C."/>
            <person name="Picazo A."/>
            <person name="Mehrshad M."/>
            <person name="Haro-Moreno J.M."/>
            <person name="Roda-Garcia J."/>
            <person name="Dzembekova N."/>
            <person name="Slabakova V."/>
            <person name="Slabakova N."/>
            <person name="Moncheva S."/>
            <person name="Rodriguez-Valera F."/>
        </authorList>
    </citation>
    <scope>NUCLEOTIDE SEQUENCE</scope>
    <source>
        <strain evidence="8">BS30m-G43</strain>
    </source>
</reference>
<evidence type="ECO:0000256" key="3">
    <source>
        <dbReference type="ARBA" id="ARBA00023237"/>
    </source>
</evidence>
<evidence type="ECO:0000259" key="7">
    <source>
        <dbReference type="Pfam" id="PF07715"/>
    </source>
</evidence>
<keyword evidence="2 4" id="KW-0472">Membrane</keyword>
<dbReference type="PANTHER" id="PTHR47234:SF1">
    <property type="entry name" value="TONB-DEPENDENT RECEPTOR"/>
    <property type="match status" value="1"/>
</dbReference>
<dbReference type="Proteomes" id="UP000705230">
    <property type="component" value="Unassembled WGS sequence"/>
</dbReference>
<accession>A0A937JA93</accession>
<comment type="subcellular location">
    <subcellularLocation>
        <location evidence="1 4">Cell outer membrane</location>
    </subcellularLocation>
</comment>
<evidence type="ECO:0000256" key="2">
    <source>
        <dbReference type="ARBA" id="ARBA00023136"/>
    </source>
</evidence>
<dbReference type="InterPro" id="IPR036942">
    <property type="entry name" value="Beta-barrel_TonB_sf"/>
</dbReference>
<dbReference type="InterPro" id="IPR000531">
    <property type="entry name" value="Beta-barrel_TonB"/>
</dbReference>
<protein>
    <submittedName>
        <fullName evidence="8">TonB-dependent receptor</fullName>
    </submittedName>
</protein>
<evidence type="ECO:0000256" key="5">
    <source>
        <dbReference type="SAM" id="SignalP"/>
    </source>
</evidence>